<feature type="transmembrane region" description="Helical" evidence="2">
    <location>
        <begin position="278"/>
        <end position="299"/>
    </location>
</feature>
<keyword evidence="2" id="KW-1133">Transmembrane helix</keyword>
<evidence type="ECO:0000313" key="3">
    <source>
        <dbReference type="EMBL" id="SVC28321.1"/>
    </source>
</evidence>
<name>A0A382L0A8_9ZZZZ</name>
<dbReference type="AlphaFoldDB" id="A0A382L0A8"/>
<sequence>SEPGQQARVDFPGADHRQRMNGAKPIPHWRLLAGVNRMQNWRRLKSAAARSRLHASLMGLFVVGYAWLAYWLFYKGLQFTSGFPGLGPVLIERMMFLLFAFLFLLLLLSNVIINFTNLFRNKETQFLLALPVPHQVVYRWKVFESGILASWAFLFLIAPLVAAYGATYNAPWHFYLVTPLFVALFVVLPGILGSWAALGLARWVDRLAFRAAAVLAVIVLIVAASSWLQPETVTDEMLETRVLDVVDRLLARTRFSLFPFLPSYWVSSGITQWVEGALMGTLFFGLVLLSHTLFFGYLASTRSGGLFYGALSAVNSRGSGTAAGWKFWKHKPALGQAPFAPKPLDRLAGLLWWGRADTRALIVKDVRTFLRDATQWGQSLILLGLLIAYIVNLRHFSHRLTSDFWIDLTSYL</sequence>
<reference evidence="3" key="1">
    <citation type="submission" date="2018-05" db="EMBL/GenBank/DDBJ databases">
        <authorList>
            <person name="Lanie J.A."/>
            <person name="Ng W.-L."/>
            <person name="Kazmierczak K.M."/>
            <person name="Andrzejewski T.M."/>
            <person name="Davidsen T.M."/>
            <person name="Wayne K.J."/>
            <person name="Tettelin H."/>
            <person name="Glass J.I."/>
            <person name="Rusch D."/>
            <person name="Podicherti R."/>
            <person name="Tsui H.-C.T."/>
            <person name="Winkler M.E."/>
        </authorList>
    </citation>
    <scope>NUCLEOTIDE SEQUENCE</scope>
</reference>
<feature type="transmembrane region" description="Helical" evidence="2">
    <location>
        <begin position="147"/>
        <end position="166"/>
    </location>
</feature>
<evidence type="ECO:0000256" key="1">
    <source>
        <dbReference type="SAM" id="MobiDB-lite"/>
    </source>
</evidence>
<dbReference type="InterPro" id="IPR031599">
    <property type="entry name" value="ABC_tran_2"/>
</dbReference>
<feature type="transmembrane region" description="Helical" evidence="2">
    <location>
        <begin position="207"/>
        <end position="229"/>
    </location>
</feature>
<feature type="non-terminal residue" evidence="3">
    <location>
        <position position="412"/>
    </location>
</feature>
<feature type="transmembrane region" description="Helical" evidence="2">
    <location>
        <begin position="94"/>
        <end position="113"/>
    </location>
</feature>
<feature type="non-terminal residue" evidence="3">
    <location>
        <position position="1"/>
    </location>
</feature>
<accession>A0A382L0A8</accession>
<protein>
    <submittedName>
        <fullName evidence="3">Uncharacterized protein</fullName>
    </submittedName>
</protein>
<feature type="region of interest" description="Disordered" evidence="1">
    <location>
        <begin position="1"/>
        <end position="21"/>
    </location>
</feature>
<proteinExistence type="predicted"/>
<evidence type="ECO:0000256" key="2">
    <source>
        <dbReference type="SAM" id="Phobius"/>
    </source>
</evidence>
<feature type="transmembrane region" description="Helical" evidence="2">
    <location>
        <begin position="53"/>
        <end position="74"/>
    </location>
</feature>
<organism evidence="3">
    <name type="scientific">marine metagenome</name>
    <dbReference type="NCBI Taxonomy" id="408172"/>
    <lineage>
        <taxon>unclassified sequences</taxon>
        <taxon>metagenomes</taxon>
        <taxon>ecological metagenomes</taxon>
    </lineage>
</organism>
<gene>
    <name evidence="3" type="ORF">METZ01_LOCUS281175</name>
</gene>
<dbReference type="EMBL" id="UINC01083022">
    <property type="protein sequence ID" value="SVC28321.1"/>
    <property type="molecule type" value="Genomic_DNA"/>
</dbReference>
<keyword evidence="2" id="KW-0812">Transmembrane</keyword>
<feature type="transmembrane region" description="Helical" evidence="2">
    <location>
        <begin position="172"/>
        <end position="195"/>
    </location>
</feature>
<feature type="transmembrane region" description="Helical" evidence="2">
    <location>
        <begin position="376"/>
        <end position="393"/>
    </location>
</feature>
<dbReference type="Pfam" id="PF16949">
    <property type="entry name" value="ABC_tran_2"/>
    <property type="match status" value="1"/>
</dbReference>
<keyword evidence="2" id="KW-0472">Membrane</keyword>